<dbReference type="AlphaFoldDB" id="A0A2S6GML6"/>
<dbReference type="GO" id="GO:0008933">
    <property type="term" value="F:peptidoglycan lytic transglycosylase activity"/>
    <property type="evidence" value="ECO:0007669"/>
    <property type="project" value="InterPro"/>
</dbReference>
<evidence type="ECO:0000256" key="2">
    <source>
        <dbReference type="ARBA" id="ARBA00007734"/>
    </source>
</evidence>
<evidence type="ECO:0000259" key="6">
    <source>
        <dbReference type="PROSITE" id="PS51935"/>
    </source>
</evidence>
<gene>
    <name evidence="7" type="ORF">CLV40_110186</name>
</gene>
<dbReference type="GO" id="GO:0008234">
    <property type="term" value="F:cysteine-type peptidase activity"/>
    <property type="evidence" value="ECO:0007669"/>
    <property type="project" value="UniProtKB-KW"/>
</dbReference>
<sequence length="334" mass="33433">MNGITAIMNRMAQIDAMLPVRQAPAAQASTASGTDFASALSDAMGGSATGSATGSDAVAAAKKYLGVPYVWGGTNPATGLDCSGLVQQVYSDLGVDLPRVSRDQAKQGTAVASLDQAKPGDLVAFGSPVHHIGIYLGNGQMIHAPEAGEDVKIGKVYETPTAIRRILPDSSSSSSALSGLGTLSGLAPIGTNGAGTYNVTAATGATGSSKYDNLFAAATAKYGLPSGLLSAVAKAESNYNPNAVSGAGAQGLMQLMPSTAAGLGVDALNPTQAIDGAARLLKSHLNSFGSVPLALAAYNAGPGAVRKYDGVPPYNETQNYVRKIMANLTAGAAA</sequence>
<comment type="similarity">
    <text evidence="2">Belongs to the transglycosylase Slt family.</text>
</comment>
<name>A0A2S6GML6_9PSEU</name>
<comment type="caution">
    <text evidence="7">The sequence shown here is derived from an EMBL/GenBank/DDBJ whole genome shotgun (WGS) entry which is preliminary data.</text>
</comment>
<dbReference type="InterPro" id="IPR000189">
    <property type="entry name" value="Transglyc_AS"/>
</dbReference>
<dbReference type="Pfam" id="PF01464">
    <property type="entry name" value="SLT"/>
    <property type="match status" value="1"/>
</dbReference>
<evidence type="ECO:0000313" key="8">
    <source>
        <dbReference type="Proteomes" id="UP000239203"/>
    </source>
</evidence>
<evidence type="ECO:0000256" key="4">
    <source>
        <dbReference type="ARBA" id="ARBA00022801"/>
    </source>
</evidence>
<dbReference type="GO" id="GO:0006508">
    <property type="term" value="P:proteolysis"/>
    <property type="evidence" value="ECO:0007669"/>
    <property type="project" value="UniProtKB-KW"/>
</dbReference>
<evidence type="ECO:0000313" key="7">
    <source>
        <dbReference type="EMBL" id="PPK66482.1"/>
    </source>
</evidence>
<dbReference type="PANTHER" id="PTHR47053:SF1">
    <property type="entry name" value="MUREIN DD-ENDOPEPTIDASE MEPH-RELATED"/>
    <property type="match status" value="1"/>
</dbReference>
<keyword evidence="8" id="KW-1185">Reference proteome</keyword>
<dbReference type="CDD" id="cd00254">
    <property type="entry name" value="LT-like"/>
    <property type="match status" value="1"/>
</dbReference>
<dbReference type="InterPro" id="IPR008258">
    <property type="entry name" value="Transglycosylase_SLT_dom_1"/>
</dbReference>
<keyword evidence="5" id="KW-0788">Thiol protease</keyword>
<comment type="similarity">
    <text evidence="1">Belongs to the peptidase C40 family.</text>
</comment>
<dbReference type="Pfam" id="PF00877">
    <property type="entry name" value="NLPC_P60"/>
    <property type="match status" value="1"/>
</dbReference>
<dbReference type="SUPFAM" id="SSF54001">
    <property type="entry name" value="Cysteine proteinases"/>
    <property type="match status" value="1"/>
</dbReference>
<dbReference type="EMBL" id="PTIX01000010">
    <property type="protein sequence ID" value="PPK66482.1"/>
    <property type="molecule type" value="Genomic_DNA"/>
</dbReference>
<organism evidence="7 8">
    <name type="scientific">Actinokineospora auranticolor</name>
    <dbReference type="NCBI Taxonomy" id="155976"/>
    <lineage>
        <taxon>Bacteria</taxon>
        <taxon>Bacillati</taxon>
        <taxon>Actinomycetota</taxon>
        <taxon>Actinomycetes</taxon>
        <taxon>Pseudonocardiales</taxon>
        <taxon>Pseudonocardiaceae</taxon>
        <taxon>Actinokineospora</taxon>
    </lineage>
</organism>
<dbReference type="Gene3D" id="3.90.1720.10">
    <property type="entry name" value="endopeptidase domain like (from Nostoc punctiforme)"/>
    <property type="match status" value="1"/>
</dbReference>
<dbReference type="InterPro" id="IPR051202">
    <property type="entry name" value="Peptidase_C40"/>
</dbReference>
<dbReference type="PROSITE" id="PS51935">
    <property type="entry name" value="NLPC_P60"/>
    <property type="match status" value="1"/>
</dbReference>
<dbReference type="InterPro" id="IPR038765">
    <property type="entry name" value="Papain-like_cys_pep_sf"/>
</dbReference>
<reference evidence="7 8" key="1">
    <citation type="submission" date="2018-02" db="EMBL/GenBank/DDBJ databases">
        <title>Genomic Encyclopedia of Archaeal and Bacterial Type Strains, Phase II (KMG-II): from individual species to whole genera.</title>
        <authorList>
            <person name="Goeker M."/>
        </authorList>
    </citation>
    <scope>NUCLEOTIDE SEQUENCE [LARGE SCALE GENOMIC DNA]</scope>
    <source>
        <strain evidence="7 8">YU 961-1</strain>
    </source>
</reference>
<dbReference type="InterPro" id="IPR023346">
    <property type="entry name" value="Lysozyme-like_dom_sf"/>
</dbReference>
<protein>
    <submittedName>
        <fullName evidence="7">Cell wall-associated NlpC family hydrolase</fullName>
    </submittedName>
</protein>
<keyword evidence="4 7" id="KW-0378">Hydrolase</keyword>
<feature type="domain" description="NlpC/P60" evidence="6">
    <location>
        <begin position="51"/>
        <end position="173"/>
    </location>
</feature>
<keyword evidence="3" id="KW-0645">Protease</keyword>
<dbReference type="GO" id="GO:0016020">
    <property type="term" value="C:membrane"/>
    <property type="evidence" value="ECO:0007669"/>
    <property type="project" value="InterPro"/>
</dbReference>
<evidence type="ECO:0000256" key="5">
    <source>
        <dbReference type="ARBA" id="ARBA00022807"/>
    </source>
</evidence>
<proteinExistence type="inferred from homology"/>
<dbReference type="Gene3D" id="1.10.530.10">
    <property type="match status" value="1"/>
</dbReference>
<accession>A0A2S6GML6</accession>
<dbReference type="PROSITE" id="PS00922">
    <property type="entry name" value="TRANSGLYCOSYLASE"/>
    <property type="match status" value="1"/>
</dbReference>
<dbReference type="SUPFAM" id="SSF53955">
    <property type="entry name" value="Lysozyme-like"/>
    <property type="match status" value="1"/>
</dbReference>
<dbReference type="Proteomes" id="UP000239203">
    <property type="component" value="Unassembled WGS sequence"/>
</dbReference>
<dbReference type="RefSeq" id="WP_104480450.1">
    <property type="nucleotide sequence ID" value="NZ_CP154825.1"/>
</dbReference>
<dbReference type="PANTHER" id="PTHR47053">
    <property type="entry name" value="MUREIN DD-ENDOPEPTIDASE MEPH-RELATED"/>
    <property type="match status" value="1"/>
</dbReference>
<dbReference type="GO" id="GO:0000270">
    <property type="term" value="P:peptidoglycan metabolic process"/>
    <property type="evidence" value="ECO:0007669"/>
    <property type="project" value="InterPro"/>
</dbReference>
<dbReference type="OrthoDB" id="5177647at2"/>
<dbReference type="InterPro" id="IPR000064">
    <property type="entry name" value="NLP_P60_dom"/>
</dbReference>
<evidence type="ECO:0000256" key="1">
    <source>
        <dbReference type="ARBA" id="ARBA00007074"/>
    </source>
</evidence>
<evidence type="ECO:0000256" key="3">
    <source>
        <dbReference type="ARBA" id="ARBA00022670"/>
    </source>
</evidence>